<protein>
    <recommendedName>
        <fullName evidence="3">HPr family phosphocarrier protein</fullName>
    </recommendedName>
</protein>
<dbReference type="EMBL" id="PSQG01000011">
    <property type="protein sequence ID" value="RCH43837.1"/>
    <property type="molecule type" value="Genomic_DNA"/>
</dbReference>
<proteinExistence type="predicted"/>
<dbReference type="InterPro" id="IPR035895">
    <property type="entry name" value="HPr-like_sf"/>
</dbReference>
<name>A0A367FZF9_9FIRM</name>
<dbReference type="RefSeq" id="WP_015527198.1">
    <property type="nucleotide sequence ID" value="NZ_PSQG01000011.1"/>
</dbReference>
<dbReference type="SUPFAM" id="SSF55594">
    <property type="entry name" value="HPr-like"/>
    <property type="match status" value="1"/>
</dbReference>
<evidence type="ECO:0008006" key="3">
    <source>
        <dbReference type="Google" id="ProtNLM"/>
    </source>
</evidence>
<evidence type="ECO:0000313" key="2">
    <source>
        <dbReference type="Proteomes" id="UP000253208"/>
    </source>
</evidence>
<organism evidence="1 2">
    <name type="scientific">Blautia obeum</name>
    <dbReference type="NCBI Taxonomy" id="40520"/>
    <lineage>
        <taxon>Bacteria</taxon>
        <taxon>Bacillati</taxon>
        <taxon>Bacillota</taxon>
        <taxon>Clostridia</taxon>
        <taxon>Lachnospirales</taxon>
        <taxon>Lachnospiraceae</taxon>
        <taxon>Blautia</taxon>
    </lineage>
</organism>
<accession>A0A367FZF9</accession>
<dbReference type="Proteomes" id="UP000253208">
    <property type="component" value="Unassembled WGS sequence"/>
</dbReference>
<comment type="caution">
    <text evidence="1">The sequence shown here is derived from an EMBL/GenBank/DDBJ whole genome shotgun (WGS) entry which is preliminary data.</text>
</comment>
<gene>
    <name evidence="1" type="ORF">C4886_09085</name>
</gene>
<evidence type="ECO:0000313" key="1">
    <source>
        <dbReference type="EMBL" id="RCH43837.1"/>
    </source>
</evidence>
<reference evidence="1 2" key="1">
    <citation type="submission" date="2018-02" db="EMBL/GenBank/DDBJ databases">
        <title>Complete genome sequencing of Faecalibacterium prausnitzii strains isolated from the human gut.</title>
        <authorList>
            <person name="Fitzgerald B.C."/>
            <person name="Shkoporov A.N."/>
            <person name="Ross P.R."/>
            <person name="Hill C."/>
        </authorList>
    </citation>
    <scope>NUCLEOTIDE SEQUENCE [LARGE SCALE GENOMIC DNA]</scope>
    <source>
        <strain evidence="1 2">APC942/31-1</strain>
    </source>
</reference>
<sequence length="76" mass="8448">MTVKKVQFESMDEVNRFLDVTEHFPFAVDLKRGSRTVNGKSILGVASIGLGREMDFCAHVPELAPEITSSLGFCMR</sequence>
<dbReference type="AlphaFoldDB" id="A0A367FZF9"/>